<dbReference type="InterPro" id="IPR013103">
    <property type="entry name" value="RVT_2"/>
</dbReference>
<dbReference type="Pfam" id="PF07727">
    <property type="entry name" value="RVT_2"/>
    <property type="match status" value="2"/>
</dbReference>
<dbReference type="PANTHER" id="PTHR47481:SF35">
    <property type="entry name" value="ZINC FINGER, CCHC-TYPE-RELATED"/>
    <property type="match status" value="1"/>
</dbReference>
<evidence type="ECO:0000313" key="3">
    <source>
        <dbReference type="Proteomes" id="UP000288805"/>
    </source>
</evidence>
<reference evidence="2 3" key="1">
    <citation type="journal article" date="2018" name="PLoS Genet.">
        <title>Population sequencing reveals clonal diversity and ancestral inbreeding in the grapevine cultivar Chardonnay.</title>
        <authorList>
            <person name="Roach M.J."/>
            <person name="Johnson D.L."/>
            <person name="Bohlmann J."/>
            <person name="van Vuuren H.J."/>
            <person name="Jones S.J."/>
            <person name="Pretorius I.S."/>
            <person name="Schmidt S.A."/>
            <person name="Borneman A.R."/>
        </authorList>
    </citation>
    <scope>NUCLEOTIDE SEQUENCE [LARGE SCALE GENOMIC DNA]</scope>
    <source>
        <strain evidence="3">cv. Chardonnay</strain>
        <tissue evidence="2">Leaf</tissue>
    </source>
</reference>
<protein>
    <submittedName>
        <fullName evidence="2">Retrovirus-related Pol polyprotein from transposon RE1</fullName>
    </submittedName>
</protein>
<sequence>MVSEPSRTSLHRSPLLQWLSKTLPTLLPFNTMIHMVTIKLSSSNYLLWKSQLLPLLESQELLGHVDGTLAPPPRFAPVDSRTPNIKHLAWKNTDQCLLSLLLSSLTEEAMAERIRLKDDLQLMRHGTRLVTEYARAFKALCDQLHTIGRPIDDTDKVHWFLRGLGSDFTSFSTPPKWLNATASFPDLVSKAESFKLFHKSLDNHGPPTAAFTATNHGRAAVRHAARSVARKGTTLISETSGIHEAKPSDWYLDTGASTHMTPDLSHLDRASNYTGKDRVVVRNGASLPITTPVPSLLPHLLSYWIIVKWEGWWQPHYSLHHQPFAHTASRRSIFPVSEASPPPVASDVAPTLALPLGSHSMLTRAKASIFKTRHPANLNTKYLPDGSIEHLKARLVAKGYTQVPGLDYTNTFNPVIKVTIVRVVLSLAVTNKWPLRQLDVKNAFLNGTLTENVIWNNLLSTLIPGTRIMSSDIIYLLLYVDDIIITGNNSSLLDSFAHKLNSEFATKDLGSLSYFLGLEATSTTDGLFINQLKHARDILTCAQLFNSKPVHTPMVVFQHLTSDGTAFSDPTLYRSLVGALQYLTITRPDIAHVVNSVSQFLHAPTEDHFLAVKASYVYVKGTLHFGLTFRPFVLLVP</sequence>
<evidence type="ECO:0000313" key="2">
    <source>
        <dbReference type="EMBL" id="RVW87709.1"/>
    </source>
</evidence>
<feature type="domain" description="Reverse transcriptase Ty1/copia-type" evidence="1">
    <location>
        <begin position="471"/>
        <end position="555"/>
    </location>
</feature>
<dbReference type="PANTHER" id="PTHR47481">
    <property type="match status" value="1"/>
</dbReference>
<gene>
    <name evidence="2" type="primary">RE1_2397</name>
    <name evidence="2" type="ORF">CK203_057217</name>
</gene>
<dbReference type="InterPro" id="IPR043502">
    <property type="entry name" value="DNA/RNA_pol_sf"/>
</dbReference>
<dbReference type="SUPFAM" id="SSF56672">
    <property type="entry name" value="DNA/RNA polymerases"/>
    <property type="match status" value="1"/>
</dbReference>
<feature type="domain" description="Reverse transcriptase Ty1/copia-type" evidence="1">
    <location>
        <begin position="390"/>
        <end position="453"/>
    </location>
</feature>
<accession>A0A438HTE5</accession>
<proteinExistence type="predicted"/>
<dbReference type="EMBL" id="QGNW01000181">
    <property type="protein sequence ID" value="RVW87709.1"/>
    <property type="molecule type" value="Genomic_DNA"/>
</dbReference>
<organism evidence="2 3">
    <name type="scientific">Vitis vinifera</name>
    <name type="common">Grape</name>
    <dbReference type="NCBI Taxonomy" id="29760"/>
    <lineage>
        <taxon>Eukaryota</taxon>
        <taxon>Viridiplantae</taxon>
        <taxon>Streptophyta</taxon>
        <taxon>Embryophyta</taxon>
        <taxon>Tracheophyta</taxon>
        <taxon>Spermatophyta</taxon>
        <taxon>Magnoliopsida</taxon>
        <taxon>eudicotyledons</taxon>
        <taxon>Gunneridae</taxon>
        <taxon>Pentapetalae</taxon>
        <taxon>rosids</taxon>
        <taxon>Vitales</taxon>
        <taxon>Vitaceae</taxon>
        <taxon>Viteae</taxon>
        <taxon>Vitis</taxon>
    </lineage>
</organism>
<dbReference type="Proteomes" id="UP000288805">
    <property type="component" value="Unassembled WGS sequence"/>
</dbReference>
<dbReference type="AlphaFoldDB" id="A0A438HTE5"/>
<name>A0A438HTE5_VITVI</name>
<comment type="caution">
    <text evidence="2">The sequence shown here is derived from an EMBL/GenBank/DDBJ whole genome shotgun (WGS) entry which is preliminary data.</text>
</comment>
<evidence type="ECO:0000259" key="1">
    <source>
        <dbReference type="Pfam" id="PF07727"/>
    </source>
</evidence>